<keyword evidence="9" id="KW-0460">Magnesium</keyword>
<organism evidence="16 18">
    <name type="scientific">Riesia pediculicola (strain USDA)</name>
    <dbReference type="NCBI Taxonomy" id="515618"/>
    <lineage>
        <taxon>Bacteria</taxon>
        <taxon>Pseudomonadati</taxon>
        <taxon>Pseudomonadota</taxon>
        <taxon>Gammaproteobacteria</taxon>
        <taxon>Enterobacterales</taxon>
        <taxon>Enterobacteriaceae</taxon>
        <taxon>Candidatus Riesia</taxon>
    </lineage>
</organism>
<dbReference type="PANTHER" id="PTHR30313">
    <property type="entry name" value="DNA PRIMASE"/>
    <property type="match status" value="1"/>
</dbReference>
<dbReference type="GO" id="GO:0000428">
    <property type="term" value="C:DNA-directed RNA polymerase complex"/>
    <property type="evidence" value="ECO:0007669"/>
    <property type="project" value="UniProtKB-KW"/>
</dbReference>
<dbReference type="InterPro" id="IPR034151">
    <property type="entry name" value="TOPRIM_DnaG_bac"/>
</dbReference>
<dbReference type="GO" id="GO:0008270">
    <property type="term" value="F:zinc ion binding"/>
    <property type="evidence" value="ECO:0007669"/>
    <property type="project" value="UniProtKB-UniRule"/>
</dbReference>
<keyword evidence="2 12" id="KW-0639">Primosome</keyword>
<name>D4G902_RIEPU</name>
<dbReference type="InterPro" id="IPR016136">
    <property type="entry name" value="DNA_helicase_N/primase_C"/>
</dbReference>
<dbReference type="FunFam" id="3.40.1360.10:FF:000002">
    <property type="entry name" value="DNA primase"/>
    <property type="match status" value="1"/>
</dbReference>
<evidence type="ECO:0000256" key="10">
    <source>
        <dbReference type="ARBA" id="ARBA00023125"/>
    </source>
</evidence>
<comment type="similarity">
    <text evidence="12 13">Belongs to the DnaG primase family.</text>
</comment>
<evidence type="ECO:0000256" key="1">
    <source>
        <dbReference type="ARBA" id="ARBA00022478"/>
    </source>
</evidence>
<dbReference type="HAMAP" id="MF_00974">
    <property type="entry name" value="DNA_primase_DnaG"/>
    <property type="match status" value="1"/>
</dbReference>
<dbReference type="NCBIfam" id="TIGR01391">
    <property type="entry name" value="dnaG"/>
    <property type="match status" value="1"/>
</dbReference>
<dbReference type="SUPFAM" id="SSF117023">
    <property type="entry name" value="DNA primase DnaG, C-terminal domain"/>
    <property type="match status" value="1"/>
</dbReference>
<dbReference type="OrthoDB" id="9803773at2"/>
<feature type="domain" description="Toprim" evidence="15">
    <location>
        <begin position="262"/>
        <end position="344"/>
    </location>
</feature>
<protein>
    <recommendedName>
        <fullName evidence="12 13">DNA primase</fullName>
        <ecNumber evidence="12">2.7.7.101</ecNumber>
    </recommendedName>
</protein>
<dbReference type="CDD" id="cd03364">
    <property type="entry name" value="TOPRIM_DnaG_primases"/>
    <property type="match status" value="1"/>
</dbReference>
<evidence type="ECO:0000256" key="3">
    <source>
        <dbReference type="ARBA" id="ARBA00022679"/>
    </source>
</evidence>
<dbReference type="GO" id="GO:0003677">
    <property type="term" value="F:DNA binding"/>
    <property type="evidence" value="ECO:0007669"/>
    <property type="project" value="UniProtKB-KW"/>
</dbReference>
<sequence length="586" mass="69173">MLKNKKISNEFVKELIEITDIVELIQNDINLQEKGKNYVALCPFHKEKTPSFTVNKEKRFYYCFGCSSHGNSIDFLMNYKGVGFVEAIKELSEMNGLEIVYEELNNFSKRENFKRIFYGILHEINKTFIDSWKYSFSYSAKRYLQRRGLDQNTIQHFSIGFGSIFDDKIKKKIIQMKNYSHHLKEIGIIKINEKGRILNKFHNRITFPIRNRRGMIVAFGGRTILNDHIQPKYINSPESVIFKKGKILYGMYEVIKEQNHPSKLLVVEGYMDVISLKQFQINYAVAILGTSLTENHVKTIFKFTNSVVFCFDGDQAGYSAAWRTLKIIISYMEDDRQARFMFLPNGYDPDKIIREEGKEKFEKRIEKSHLLSYFLFNRFKKKIDLSNNEGKARFSTLVSPIIYKIPGYVFKKCMFNELSHIIGVSIQDRSIKKPLKSTIQKKSPKIKKLGNQSRTISILIKLLIKNPNFVRYFPNFNISKYENIKLFGIKLFLKIFNICRNYPEIDSNQLEKRFNNDVLFRKLKEDSENHNFFLEKKIERRIFQDAMFHLTSIAVNERFNFLISKERKIGLNIKEKEEVLRITSRK</sequence>
<keyword evidence="7 12" id="KW-0863">Zinc-finger</keyword>
<dbReference type="GO" id="GO:1990077">
    <property type="term" value="C:primosome complex"/>
    <property type="evidence" value="ECO:0007669"/>
    <property type="project" value="UniProtKB-KW"/>
</dbReference>
<dbReference type="Proteomes" id="UP000001700">
    <property type="component" value="Chromosome"/>
</dbReference>
<dbReference type="SUPFAM" id="SSF56731">
    <property type="entry name" value="DNA primase core"/>
    <property type="match status" value="1"/>
</dbReference>
<dbReference type="InterPro" id="IPR030846">
    <property type="entry name" value="DnaG_bac"/>
</dbReference>
<dbReference type="STRING" id="515618.RIEPE_0579"/>
<evidence type="ECO:0000256" key="4">
    <source>
        <dbReference type="ARBA" id="ARBA00022695"/>
    </source>
</evidence>
<evidence type="ECO:0000256" key="12">
    <source>
        <dbReference type="HAMAP-Rule" id="MF_00974"/>
    </source>
</evidence>
<dbReference type="Gene3D" id="3.90.980.10">
    <property type="entry name" value="DNA primase, catalytic core, N-terminal domain"/>
    <property type="match status" value="1"/>
</dbReference>
<dbReference type="InterPro" id="IPR050219">
    <property type="entry name" value="DnaG_primase"/>
</dbReference>
<comment type="subunit">
    <text evidence="12">Monomer. Interacts with DnaB.</text>
</comment>
<dbReference type="HOGENOM" id="CLU_013501_5_1_6"/>
<reference evidence="16 18" key="1">
    <citation type="submission" date="2008-05" db="EMBL/GenBank/DDBJ databases">
        <title>Genome sequence of Riesia pediculicola USDA.</title>
        <authorList>
            <person name="Kirkness E.F."/>
        </authorList>
    </citation>
    <scope>NUCLEOTIDE SEQUENCE [LARGE SCALE GENOMIC DNA]</scope>
    <source>
        <strain evidence="16 18">USDA</strain>
    </source>
</reference>
<dbReference type="GO" id="GO:0003899">
    <property type="term" value="F:DNA-directed RNA polymerase activity"/>
    <property type="evidence" value="ECO:0007669"/>
    <property type="project" value="UniProtKB-UniRule"/>
</dbReference>
<dbReference type="InterPro" id="IPR019475">
    <property type="entry name" value="DNA_primase_DnaB-bd"/>
</dbReference>
<dbReference type="PROSITE" id="PS50880">
    <property type="entry name" value="TOPRIM"/>
    <property type="match status" value="1"/>
</dbReference>
<keyword evidence="8 12" id="KW-0862">Zinc</keyword>
<dbReference type="InterPro" id="IPR036977">
    <property type="entry name" value="DNA_primase_Znf_CHC2"/>
</dbReference>
<dbReference type="Gene3D" id="1.10.860.10">
    <property type="entry name" value="DNAb Helicase, Chain A"/>
    <property type="match status" value="1"/>
</dbReference>
<comment type="catalytic activity">
    <reaction evidence="12">
        <text>ssDNA + n NTP = ssDNA/pppN(pN)n-1 hybrid + (n-1) diphosphate.</text>
        <dbReference type="EC" id="2.7.7.101"/>
    </reaction>
</comment>
<dbReference type="EMBL" id="CP001085">
    <property type="protein sequence ID" value="ADD79784.1"/>
    <property type="molecule type" value="Genomic_DNA"/>
</dbReference>
<comment type="domain">
    <text evidence="12">Contains an N-terminal zinc-binding domain, a central core domain that contains the primase activity, and a C-terminal DnaB-binding domain.</text>
</comment>
<dbReference type="Pfam" id="PF01807">
    <property type="entry name" value="Zn_ribbon_DnaG"/>
    <property type="match status" value="1"/>
</dbReference>
<feature type="zinc finger region" description="CHC2-type" evidence="12 14">
    <location>
        <begin position="42"/>
        <end position="66"/>
    </location>
</feature>
<proteinExistence type="inferred from homology"/>
<dbReference type="InterPro" id="IPR006295">
    <property type="entry name" value="DNA_primase_DnaG"/>
</dbReference>
<dbReference type="SMART" id="SM00400">
    <property type="entry name" value="ZnF_CHCC"/>
    <property type="match status" value="1"/>
</dbReference>
<dbReference type="SMART" id="SM00766">
    <property type="entry name" value="DnaG_DnaB_bind"/>
    <property type="match status" value="1"/>
</dbReference>
<dbReference type="Pfam" id="PF08278">
    <property type="entry name" value="DnaG_DnaB_bind"/>
    <property type="match status" value="1"/>
</dbReference>
<keyword evidence="6 12" id="KW-0479">Metal-binding</keyword>
<keyword evidence="11 12" id="KW-0804">Transcription</keyword>
<dbReference type="Gene3D" id="1.20.50.20">
    <property type="entry name" value="DnaG, RNA polymerase domain, helical bundle"/>
    <property type="match status" value="1"/>
</dbReference>
<gene>
    <name evidence="16" type="primary">dnaG1</name>
    <name evidence="12" type="synonym">dnaG</name>
    <name evidence="17" type="synonym">dnaG2</name>
    <name evidence="16" type="ordered locus">RIEPE_0579</name>
    <name evidence="17" type="ordered locus">RIEPE_0595</name>
</gene>
<keyword evidence="1 12" id="KW-0240">DNA-directed RNA polymerase</keyword>
<dbReference type="RefSeq" id="WP_013087601.1">
    <property type="nucleotide sequence ID" value="NC_014109.1"/>
</dbReference>
<evidence type="ECO:0000313" key="17">
    <source>
        <dbReference type="EMBL" id="ADD79784.1"/>
    </source>
</evidence>
<keyword evidence="18" id="KW-1185">Reference proteome</keyword>
<dbReference type="PANTHER" id="PTHR30313:SF2">
    <property type="entry name" value="DNA PRIMASE"/>
    <property type="match status" value="1"/>
</dbReference>
<keyword evidence="10 12" id="KW-0238">DNA-binding</keyword>
<dbReference type="EMBL" id="CP001085">
    <property type="protein sequence ID" value="ADD79614.1"/>
    <property type="molecule type" value="Genomic_DNA"/>
</dbReference>
<dbReference type="GO" id="GO:0006269">
    <property type="term" value="P:DNA replication, synthesis of primer"/>
    <property type="evidence" value="ECO:0007669"/>
    <property type="project" value="UniProtKB-UniRule"/>
</dbReference>
<dbReference type="Pfam" id="PF10410">
    <property type="entry name" value="DnaB_bind"/>
    <property type="match status" value="1"/>
</dbReference>
<dbReference type="InterPro" id="IPR002694">
    <property type="entry name" value="Znf_CHC2"/>
</dbReference>
<dbReference type="InterPro" id="IPR006171">
    <property type="entry name" value="TOPRIM_dom"/>
</dbReference>
<evidence type="ECO:0000256" key="7">
    <source>
        <dbReference type="ARBA" id="ARBA00022771"/>
    </source>
</evidence>
<evidence type="ECO:0000256" key="13">
    <source>
        <dbReference type="PIRNR" id="PIRNR002811"/>
    </source>
</evidence>
<dbReference type="Gene3D" id="3.90.580.10">
    <property type="entry name" value="Zinc finger, CHC2-type domain"/>
    <property type="match status" value="1"/>
</dbReference>
<evidence type="ECO:0000256" key="5">
    <source>
        <dbReference type="ARBA" id="ARBA00022705"/>
    </source>
</evidence>
<comment type="function">
    <text evidence="12 13">RNA polymerase that catalyzes the synthesis of short RNA molecules used as primers for DNA polymerase during DNA replication.</text>
</comment>
<evidence type="ECO:0000256" key="6">
    <source>
        <dbReference type="ARBA" id="ARBA00022723"/>
    </source>
</evidence>
<dbReference type="eggNOG" id="COG0358">
    <property type="taxonomic scope" value="Bacteria"/>
</dbReference>
<dbReference type="Gene3D" id="3.40.1360.10">
    <property type="match status" value="1"/>
</dbReference>
<dbReference type="Pfam" id="PF13155">
    <property type="entry name" value="Toprim_2"/>
    <property type="match status" value="1"/>
</dbReference>
<comment type="cofactor">
    <cofactor evidence="12 13 14">
        <name>Zn(2+)</name>
        <dbReference type="ChEBI" id="CHEBI:29105"/>
    </cofactor>
    <text evidence="12 13 14">Binds 1 zinc ion per monomer.</text>
</comment>
<evidence type="ECO:0000259" key="15">
    <source>
        <dbReference type="PROSITE" id="PS50880"/>
    </source>
</evidence>
<evidence type="ECO:0000313" key="16">
    <source>
        <dbReference type="EMBL" id="ADD79614.1"/>
    </source>
</evidence>
<accession>D4G902</accession>
<dbReference type="InterPro" id="IPR013264">
    <property type="entry name" value="DNAG_N"/>
</dbReference>
<dbReference type="FunFam" id="3.90.580.10:FF:000001">
    <property type="entry name" value="DNA primase"/>
    <property type="match status" value="1"/>
</dbReference>
<dbReference type="KEGG" id="rip:RIEPE_0595"/>
<dbReference type="GO" id="GO:0005737">
    <property type="term" value="C:cytoplasm"/>
    <property type="evidence" value="ECO:0007669"/>
    <property type="project" value="TreeGrafter"/>
</dbReference>
<evidence type="ECO:0000256" key="9">
    <source>
        <dbReference type="ARBA" id="ARBA00022842"/>
    </source>
</evidence>
<keyword evidence="3 12" id="KW-0808">Transferase</keyword>
<dbReference type="InterPro" id="IPR037068">
    <property type="entry name" value="DNA_primase_core_N_sf"/>
</dbReference>
<evidence type="ECO:0000256" key="2">
    <source>
        <dbReference type="ARBA" id="ARBA00022515"/>
    </source>
</evidence>
<evidence type="ECO:0000256" key="11">
    <source>
        <dbReference type="ARBA" id="ARBA00023163"/>
    </source>
</evidence>
<dbReference type="PIRSF" id="PIRSF002811">
    <property type="entry name" value="DnaG"/>
    <property type="match status" value="1"/>
</dbReference>
<dbReference type="EC" id="2.7.7.101" evidence="12"/>
<keyword evidence="4 12" id="KW-0548">Nucleotidyltransferase</keyword>
<dbReference type="KEGG" id="rip:RIEPE_0579"/>
<dbReference type="SMART" id="SM00493">
    <property type="entry name" value="TOPRIM"/>
    <property type="match status" value="1"/>
</dbReference>
<dbReference type="Pfam" id="PF08275">
    <property type="entry name" value="DNAG_N"/>
    <property type="match status" value="1"/>
</dbReference>
<evidence type="ECO:0000256" key="8">
    <source>
        <dbReference type="ARBA" id="ARBA00022833"/>
    </source>
</evidence>
<dbReference type="SUPFAM" id="SSF57783">
    <property type="entry name" value="Zinc beta-ribbon"/>
    <property type="match status" value="1"/>
</dbReference>
<evidence type="ECO:0000256" key="14">
    <source>
        <dbReference type="PIRSR" id="PIRSR002811-1"/>
    </source>
</evidence>
<keyword evidence="5 12" id="KW-0235">DNA replication</keyword>
<dbReference type="InterPro" id="IPR013173">
    <property type="entry name" value="DNA_primase_DnaG_DnaB-bd_dom"/>
</dbReference>
<evidence type="ECO:0000313" key="18">
    <source>
        <dbReference type="Proteomes" id="UP000001700"/>
    </source>
</evidence>
<dbReference type="AlphaFoldDB" id="D4G902"/>